<proteinExistence type="predicted"/>
<keyword evidence="3" id="KW-0804">Transcription</keyword>
<evidence type="ECO:0000259" key="4">
    <source>
        <dbReference type="PROSITE" id="PS50949"/>
    </source>
</evidence>
<evidence type="ECO:0000256" key="3">
    <source>
        <dbReference type="ARBA" id="ARBA00023163"/>
    </source>
</evidence>
<dbReference type="RefSeq" id="WP_282211720.1">
    <property type="nucleotide sequence ID" value="NZ_CP118247.1"/>
</dbReference>
<sequence length="107" mass="11722">MSTSSALQIAKTLASEVHAGSVSPGEMFQSERELCERFSVGRNVVREAITLLQGMGVADLSKGHRPRVAAPTLARVMVGVSDAAQFFFKAVKARLIWNRPGFFWKQV</sequence>
<keyword evidence="6" id="KW-1185">Reference proteome</keyword>
<keyword evidence="1" id="KW-0805">Transcription regulation</keyword>
<dbReference type="EMBL" id="CP118247">
    <property type="protein sequence ID" value="WDR06206.1"/>
    <property type="molecule type" value="Genomic_DNA"/>
</dbReference>
<dbReference type="InterPro" id="IPR036388">
    <property type="entry name" value="WH-like_DNA-bd_sf"/>
</dbReference>
<dbReference type="PRINTS" id="PR00035">
    <property type="entry name" value="HTHGNTR"/>
</dbReference>
<dbReference type="SMART" id="SM00345">
    <property type="entry name" value="HTH_GNTR"/>
    <property type="match status" value="1"/>
</dbReference>
<accession>A0ABY7YY05</accession>
<evidence type="ECO:0000313" key="5">
    <source>
        <dbReference type="EMBL" id="WDR06206.1"/>
    </source>
</evidence>
<evidence type="ECO:0000313" key="6">
    <source>
        <dbReference type="Proteomes" id="UP001222118"/>
    </source>
</evidence>
<dbReference type="Gene3D" id="1.10.10.10">
    <property type="entry name" value="Winged helix-like DNA-binding domain superfamily/Winged helix DNA-binding domain"/>
    <property type="match status" value="1"/>
</dbReference>
<dbReference type="PROSITE" id="PS50949">
    <property type="entry name" value="HTH_GNTR"/>
    <property type="match status" value="1"/>
</dbReference>
<reference evidence="5 6" key="1">
    <citation type="submission" date="2023-02" db="EMBL/GenBank/DDBJ databases">
        <title>Devosia chondri sp. nov., isolated from the phycosphere of marine algae.</title>
        <authorList>
            <person name="Kim J.M."/>
            <person name="Lee J.K."/>
            <person name="Choi B.J."/>
            <person name="Bayburt H."/>
            <person name="Jeon C.O."/>
        </authorList>
    </citation>
    <scope>NUCLEOTIDE SEQUENCE [LARGE SCALE GENOMIC DNA]</scope>
    <source>
        <strain evidence="5 6">G2-5</strain>
    </source>
</reference>
<dbReference type="Proteomes" id="UP001222118">
    <property type="component" value="Chromosome"/>
</dbReference>
<dbReference type="SUPFAM" id="SSF46785">
    <property type="entry name" value="Winged helix' DNA-binding domain"/>
    <property type="match status" value="1"/>
</dbReference>
<gene>
    <name evidence="5" type="ORF">PSQ90_01730</name>
</gene>
<evidence type="ECO:0000256" key="2">
    <source>
        <dbReference type="ARBA" id="ARBA00023125"/>
    </source>
</evidence>
<feature type="domain" description="HTH gntR-type" evidence="4">
    <location>
        <begin position="3"/>
        <end position="71"/>
    </location>
</feature>
<name>A0ABY7YY05_9HYPH</name>
<dbReference type="InterPro" id="IPR036390">
    <property type="entry name" value="WH_DNA-bd_sf"/>
</dbReference>
<evidence type="ECO:0000256" key="1">
    <source>
        <dbReference type="ARBA" id="ARBA00023015"/>
    </source>
</evidence>
<dbReference type="CDD" id="cd07377">
    <property type="entry name" value="WHTH_GntR"/>
    <property type="match status" value="1"/>
</dbReference>
<organism evidence="5 6">
    <name type="scientific">Devosia rhodophyticola</name>
    <dbReference type="NCBI Taxonomy" id="3026423"/>
    <lineage>
        <taxon>Bacteria</taxon>
        <taxon>Pseudomonadati</taxon>
        <taxon>Pseudomonadota</taxon>
        <taxon>Alphaproteobacteria</taxon>
        <taxon>Hyphomicrobiales</taxon>
        <taxon>Devosiaceae</taxon>
        <taxon>Devosia</taxon>
    </lineage>
</organism>
<dbReference type="InterPro" id="IPR000524">
    <property type="entry name" value="Tscrpt_reg_HTH_GntR"/>
</dbReference>
<keyword evidence="2" id="KW-0238">DNA-binding</keyword>
<dbReference type="Pfam" id="PF00392">
    <property type="entry name" value="GntR"/>
    <property type="match status" value="1"/>
</dbReference>
<protein>
    <submittedName>
        <fullName evidence="5">GntR family transcriptional regulator</fullName>
    </submittedName>
</protein>